<keyword evidence="4" id="KW-1185">Reference proteome</keyword>
<reference evidence="3 4" key="1">
    <citation type="submission" date="2022-11" db="EMBL/GenBank/DDBJ databases">
        <title>Anaerobic phenanthrene biodegradation by a DNRA strain PheN6.</title>
        <authorList>
            <person name="Zhang Z."/>
        </authorList>
    </citation>
    <scope>NUCLEOTIDE SEQUENCE [LARGE SCALE GENOMIC DNA]</scope>
    <source>
        <strain evidence="3 4">PheN6</strain>
    </source>
</reference>
<dbReference type="SUPFAM" id="SSF56349">
    <property type="entry name" value="DNA breaking-rejoining enzymes"/>
    <property type="match status" value="1"/>
</dbReference>
<dbReference type="Proteomes" id="UP001150259">
    <property type="component" value="Unassembled WGS sequence"/>
</dbReference>
<organism evidence="3 4">
    <name type="scientific">Intrasporangium calvum</name>
    <dbReference type="NCBI Taxonomy" id="53358"/>
    <lineage>
        <taxon>Bacteria</taxon>
        <taxon>Bacillati</taxon>
        <taxon>Actinomycetota</taxon>
        <taxon>Actinomycetes</taxon>
        <taxon>Micrococcales</taxon>
        <taxon>Intrasporangiaceae</taxon>
        <taxon>Intrasporangium</taxon>
    </lineage>
</organism>
<dbReference type="InterPro" id="IPR013762">
    <property type="entry name" value="Integrase-like_cat_sf"/>
</dbReference>
<evidence type="ECO:0000256" key="1">
    <source>
        <dbReference type="ARBA" id="ARBA00023172"/>
    </source>
</evidence>
<dbReference type="EMBL" id="JAPFQL010000091">
    <property type="protein sequence ID" value="MDC5698896.1"/>
    <property type="molecule type" value="Genomic_DNA"/>
</dbReference>
<feature type="domain" description="Tyr recombinase" evidence="2">
    <location>
        <begin position="1"/>
        <end position="163"/>
    </location>
</feature>
<evidence type="ECO:0000313" key="3">
    <source>
        <dbReference type="EMBL" id="MDC5698896.1"/>
    </source>
</evidence>
<proteinExistence type="predicted"/>
<evidence type="ECO:0000259" key="2">
    <source>
        <dbReference type="PROSITE" id="PS51898"/>
    </source>
</evidence>
<dbReference type="InterPro" id="IPR011010">
    <property type="entry name" value="DNA_brk_join_enz"/>
</dbReference>
<dbReference type="InterPro" id="IPR002104">
    <property type="entry name" value="Integrase_catalytic"/>
</dbReference>
<name>A0ABT5GMK7_9MICO</name>
<protein>
    <submittedName>
        <fullName evidence="3">Tyrosine-type recombinase/integrase</fullName>
    </submittedName>
</protein>
<sequence>MRVGAPAPERGGPCREPARASWLARRSRALDRSLIERGGILEPAPPKNNSVRIVTIPTVLADELREHLTRVPSGPDSLVFTGERGATPRRGNWRANVGWTDALVAAGLPKGFHFHDLRHTGNHLVAQSGASTRELMHRMGHSTMRAALIYQHATESRSRELADRLDALVIAHREEAKLAGNGDP</sequence>
<dbReference type="Gene3D" id="1.10.443.10">
    <property type="entry name" value="Intergrase catalytic core"/>
    <property type="match status" value="1"/>
</dbReference>
<comment type="caution">
    <text evidence="3">The sequence shown here is derived from an EMBL/GenBank/DDBJ whole genome shotgun (WGS) entry which is preliminary data.</text>
</comment>
<accession>A0ABT5GMK7</accession>
<dbReference type="PROSITE" id="PS51898">
    <property type="entry name" value="TYR_RECOMBINASE"/>
    <property type="match status" value="1"/>
</dbReference>
<evidence type="ECO:0000313" key="4">
    <source>
        <dbReference type="Proteomes" id="UP001150259"/>
    </source>
</evidence>
<keyword evidence="1" id="KW-0233">DNA recombination</keyword>
<dbReference type="Pfam" id="PF00589">
    <property type="entry name" value="Phage_integrase"/>
    <property type="match status" value="1"/>
</dbReference>
<gene>
    <name evidence="3" type="ORF">OO014_16715</name>
</gene>